<dbReference type="PANTHER" id="PTHR12750">
    <property type="entry name" value="DIPHOSPHOINOSITOL PENTAKISPHOSPHATE KINASE"/>
    <property type="match status" value="1"/>
</dbReference>
<keyword evidence="5" id="KW-0547">Nucleotide-binding</keyword>
<keyword evidence="5" id="KW-0418">Kinase</keyword>
<dbReference type="Pfam" id="PF18086">
    <property type="entry name" value="PPIP5K2_N"/>
    <property type="match status" value="1"/>
</dbReference>
<dbReference type="Pfam" id="PF08443">
    <property type="entry name" value="RimK"/>
    <property type="match status" value="1"/>
</dbReference>
<dbReference type="PROSITE" id="PS00616">
    <property type="entry name" value="HIS_ACID_PHOSPHAT_1"/>
    <property type="match status" value="1"/>
</dbReference>
<dbReference type="GO" id="GO:0000828">
    <property type="term" value="F:inositol hexakisphosphate kinase activity"/>
    <property type="evidence" value="ECO:0007669"/>
    <property type="project" value="TreeGrafter"/>
</dbReference>
<name>A0A8S1SSS0_9CILI</name>
<reference evidence="8" key="1">
    <citation type="submission" date="2021-01" db="EMBL/GenBank/DDBJ databases">
        <authorList>
            <consortium name="Genoscope - CEA"/>
            <person name="William W."/>
        </authorList>
    </citation>
    <scope>NUCLEOTIDE SEQUENCE</scope>
</reference>
<evidence type="ECO:0000256" key="4">
    <source>
        <dbReference type="ARBA" id="ARBA00034629"/>
    </source>
</evidence>
<proteinExistence type="inferred from homology"/>
<dbReference type="OrthoDB" id="18042at2759"/>
<evidence type="ECO:0000259" key="7">
    <source>
        <dbReference type="PROSITE" id="PS50222"/>
    </source>
</evidence>
<comment type="function">
    <text evidence="5">Bifunctional inositol kinase that acts in concert with the IP6K kinases to synthesize the diphosphate group-containing inositol pyrophosphates diphosphoinositol pentakisphosphate, PP-InsP5, and bis-diphosphoinositol tetrakisphosphate, (PP)2-InsP4. PP-InsP5 and (PP)2-InsP4, also respectively called InsP7 and InsP8, may regulate a variety of cellular processes, including apoptosis, vesicle trafficking, cytoskeletal dynamics, and exocytosis. Phosphorylates inositol hexakisphosphate (InsP6).</text>
</comment>
<keyword evidence="5" id="KW-0067">ATP-binding</keyword>
<dbReference type="PROSITE" id="PS50222">
    <property type="entry name" value="EF_HAND_2"/>
    <property type="match status" value="1"/>
</dbReference>
<dbReference type="CDD" id="cd07061">
    <property type="entry name" value="HP_HAP_like"/>
    <property type="match status" value="1"/>
</dbReference>
<comment type="similarity">
    <text evidence="5">Belongs to the histidine acid phosphatase family. VIP1 subfamily.</text>
</comment>
<dbReference type="InterPro" id="IPR013651">
    <property type="entry name" value="ATP-grasp_RimK-type"/>
</dbReference>
<dbReference type="GO" id="GO:0005524">
    <property type="term" value="F:ATP binding"/>
    <property type="evidence" value="ECO:0007669"/>
    <property type="project" value="UniProtKB-KW"/>
</dbReference>
<keyword evidence="5" id="KW-0808">Transferase</keyword>
<sequence length="1235" mass="145148">MSQQSLSQFSQHSQQQQQNQQPAQKIGSSIEDITQDLEELFESLKIEKQGQQIDQIEKSTLLALLLYLNIDKSEAQFFNYVVRTLDQMPSTTLNKEQFKSLFLDPQINTENLKSEEFAQIFSVFDLQKKGSFSAEDFLRLYKETSEYLNLNEHDKIQVEARIKKDFEIISPEHKEITPIEFFKIINNQVLNGLRLRDKKENKITFKKTESQSQFTDEIEDDKIVTIGVCCMAKKSQSKEMQEILNRINPEFFQIEIFPEQMILEDPIESWPIVETLISFYSDGFPLNKAIAYADLRKPFIINDLKKQQLLWDRERVYTLLKKNKVPVPKHYFVFKNPNKYIIDDYNRKEIEKKCKPRKNEQEIIEEEDNVDSVISFLQNEDSSQYIKQVQTAKQLQELLLPSRQDTMEDKNKNKMKQGMRSYDARSLSTVIDIKKDNKDLQITKIEECDDYLLINGQKLVKPFVEKPFDAEDHNIYIYYNSRDGGGCKKLFRKVGNQSSIFDPAQISIRNDNENYIYEVFLPTNGFDIKVYTVGEFYAHAEARKSPVLDGKVLRSQNGKEMRYPVCLTMEEKMMAIKIVNIFGQNICGFDLLRSNNKSYVCDVNGWSFVKGNPKYYQDCAAILQNMILAKLRPTLLLKQISDINLVKGFYKNSFRPNSKDIDNKEQNSELRSVVAIFRHGDRTPKQKMKMRSTNEQFLSFFDDVPDPSKEIKLKHPKQLFKLLNLTRECIAKTSCCDDNIIKLLQMKSVLELGGHFEGINRKVQIKPLKTQKIEKNGSIVDFPVEVLLILKWGGELTQLGEEHAVRLGQVFRHDMYPTEKDGLLRLHSTYRHDLKTFSSDEGRCQYTAAAFLKGLLGYEGEVTPILATMVQKNEVAQELLDCNNLEIEEEIEIKNILQKMLTSDEEMLVQIYKYFPHFNMTQTQHDLISKFKNPKSMLIQLHTYIKQLTKNIRHHIHLDKNYYITPSDMEQGAQTMFESENLTLFFKRWYKLEYDFLQKEKFNISKIPDIYDSVKYDMLHNQDKLQFYENSKEFYCLAELLSHFMVPFEYGITTKQKLSIAKRVVGPLCDKIKQDLLWWNKPESKNQQQEEDYWKFRQTDESDLNSPWRHVRTRLYFTSASHLYSLFNFLYYGLGHYLIEDEFKQKQLQQILMLQYLSNIVIKLYEDLSSEKEDPNRFRIELSVSDGIQMQFPIDKNIPSKSDNIHINQSLRLDQLEDFLNQIIDCAFGDDIQSL</sequence>
<gene>
    <name evidence="8" type="ORF">PPENT_87.1.T0110105</name>
</gene>
<dbReference type="EC" id="2.7.4.24" evidence="5"/>
<keyword evidence="2" id="KW-0597">Phosphoprotein</keyword>
<evidence type="ECO:0000256" key="5">
    <source>
        <dbReference type="RuleBase" id="RU365032"/>
    </source>
</evidence>
<dbReference type="PANTHER" id="PTHR12750:SF9">
    <property type="entry name" value="INOSITOL HEXAKISPHOSPHATE AND DIPHOSPHOINOSITOL-PENTAKISPHOSPHATE KINASE"/>
    <property type="match status" value="1"/>
</dbReference>
<evidence type="ECO:0000313" key="8">
    <source>
        <dbReference type="EMBL" id="CAD8142369.1"/>
    </source>
</evidence>
<dbReference type="InterPro" id="IPR033379">
    <property type="entry name" value="Acid_Pase_AS"/>
</dbReference>
<feature type="domain" description="EF-hand" evidence="7">
    <location>
        <begin position="112"/>
        <end position="147"/>
    </location>
</feature>
<organism evidence="8 9">
    <name type="scientific">Paramecium pentaurelia</name>
    <dbReference type="NCBI Taxonomy" id="43138"/>
    <lineage>
        <taxon>Eukaryota</taxon>
        <taxon>Sar</taxon>
        <taxon>Alveolata</taxon>
        <taxon>Ciliophora</taxon>
        <taxon>Intramacronucleata</taxon>
        <taxon>Oligohymenophorea</taxon>
        <taxon>Peniculida</taxon>
        <taxon>Parameciidae</taxon>
        <taxon>Paramecium</taxon>
    </lineage>
</organism>
<dbReference type="InterPro" id="IPR000560">
    <property type="entry name" value="His_Pase_clade-2"/>
</dbReference>
<dbReference type="GO" id="GO:0032958">
    <property type="term" value="P:inositol phosphate biosynthetic process"/>
    <property type="evidence" value="ECO:0007669"/>
    <property type="project" value="TreeGrafter"/>
</dbReference>
<comment type="caution">
    <text evidence="8">The sequence shown here is derived from an EMBL/GenBank/DDBJ whole genome shotgun (WGS) entry which is preliminary data.</text>
</comment>
<dbReference type="GO" id="GO:0005509">
    <property type="term" value="F:calcium ion binding"/>
    <property type="evidence" value="ECO:0007669"/>
    <property type="project" value="InterPro"/>
</dbReference>
<dbReference type="Pfam" id="PF00328">
    <property type="entry name" value="His_Phos_2"/>
    <property type="match status" value="1"/>
</dbReference>
<feature type="compositionally biased region" description="Low complexity" evidence="6">
    <location>
        <begin position="1"/>
        <end position="24"/>
    </location>
</feature>
<comment type="catalytic activity">
    <reaction evidence="3">
        <text>5-diphospho-1D-myo-inositol 1,2,3,4,6-pentakisphosphate + ATP + H(+) = 1,5-bis(diphospho)-1D-myo-inositol 2,3,4,6-tetrakisphosphate + ADP</text>
        <dbReference type="Rhea" id="RHEA:10276"/>
        <dbReference type="ChEBI" id="CHEBI:15378"/>
        <dbReference type="ChEBI" id="CHEBI:30616"/>
        <dbReference type="ChEBI" id="CHEBI:58628"/>
        <dbReference type="ChEBI" id="CHEBI:77983"/>
        <dbReference type="ChEBI" id="CHEBI:456216"/>
        <dbReference type="EC" id="2.7.4.24"/>
    </reaction>
    <physiologicalReaction direction="left-to-right" evidence="3">
        <dbReference type="Rhea" id="RHEA:10277"/>
    </physiologicalReaction>
</comment>
<protein>
    <recommendedName>
        <fullName evidence="5">Inositol hexakisphosphate and diphosphoinositol-pentakisphosphate kinase</fullName>
        <ecNumber evidence="5">2.7.4.24</ecNumber>
    </recommendedName>
</protein>
<dbReference type="AlphaFoldDB" id="A0A8S1SSS0"/>
<dbReference type="InterPro" id="IPR037446">
    <property type="entry name" value="His_Pase_VIP1"/>
</dbReference>
<comment type="catalytic activity">
    <reaction evidence="4">
        <text>1D-myo-inositol hexakisphosphate + ATP = 1-diphospho-1D-myo-inositol 2,3,4,5,6-pentakisphosphate + ADP</text>
        <dbReference type="Rhea" id="RHEA:37459"/>
        <dbReference type="ChEBI" id="CHEBI:30616"/>
        <dbReference type="ChEBI" id="CHEBI:58130"/>
        <dbReference type="ChEBI" id="CHEBI:74946"/>
        <dbReference type="ChEBI" id="CHEBI:456216"/>
        <dbReference type="EC" id="2.7.4.24"/>
    </reaction>
    <physiologicalReaction direction="left-to-right" evidence="4">
        <dbReference type="Rhea" id="RHEA:37460"/>
    </physiologicalReaction>
</comment>
<evidence type="ECO:0000256" key="2">
    <source>
        <dbReference type="ARBA" id="ARBA00022553"/>
    </source>
</evidence>
<feature type="region of interest" description="Disordered" evidence="6">
    <location>
        <begin position="1"/>
        <end position="27"/>
    </location>
</feature>
<dbReference type="Proteomes" id="UP000689195">
    <property type="component" value="Unassembled WGS sequence"/>
</dbReference>
<dbReference type="FunFam" id="3.30.470.20:FF:000036">
    <property type="entry name" value="Inositol hexakisphosphate and diphosphoinositol-pentakisphosphate kinase"/>
    <property type="match status" value="1"/>
</dbReference>
<comment type="subcellular location">
    <subcellularLocation>
        <location evidence="1 5">Cytoplasm</location>
        <location evidence="1 5">Cytosol</location>
    </subcellularLocation>
</comment>
<dbReference type="GO" id="GO:0033857">
    <property type="term" value="F:5-diphosphoinositol pentakisphosphate 1-kinase activity"/>
    <property type="evidence" value="ECO:0007669"/>
    <property type="project" value="TreeGrafter"/>
</dbReference>
<dbReference type="EMBL" id="CAJJDO010000011">
    <property type="protein sequence ID" value="CAD8142369.1"/>
    <property type="molecule type" value="Genomic_DNA"/>
</dbReference>
<evidence type="ECO:0000313" key="9">
    <source>
        <dbReference type="Proteomes" id="UP000689195"/>
    </source>
</evidence>
<evidence type="ECO:0000256" key="6">
    <source>
        <dbReference type="SAM" id="MobiDB-lite"/>
    </source>
</evidence>
<accession>A0A8S1SSS0</accession>
<dbReference type="InterPro" id="IPR040557">
    <property type="entry name" value="VIP1_N"/>
</dbReference>
<dbReference type="GO" id="GO:0006020">
    <property type="term" value="P:inositol metabolic process"/>
    <property type="evidence" value="ECO:0007669"/>
    <property type="project" value="TreeGrafter"/>
</dbReference>
<evidence type="ECO:0000256" key="3">
    <source>
        <dbReference type="ARBA" id="ARBA00033696"/>
    </source>
</evidence>
<dbReference type="GO" id="GO:0005829">
    <property type="term" value="C:cytosol"/>
    <property type="evidence" value="ECO:0007669"/>
    <property type="project" value="UniProtKB-SubCell"/>
</dbReference>
<keyword evidence="9" id="KW-1185">Reference proteome</keyword>
<evidence type="ECO:0000256" key="1">
    <source>
        <dbReference type="ARBA" id="ARBA00004514"/>
    </source>
</evidence>
<keyword evidence="5" id="KW-0963">Cytoplasm</keyword>
<dbReference type="InterPro" id="IPR002048">
    <property type="entry name" value="EF_hand_dom"/>
</dbReference>